<gene>
    <name evidence="2" type="ORF">SAMN04488693_101238</name>
</gene>
<evidence type="ECO:0000313" key="2">
    <source>
        <dbReference type="EMBL" id="SDH43597.1"/>
    </source>
</evidence>
<proteinExistence type="predicted"/>
<keyword evidence="1" id="KW-1133">Transmembrane helix</keyword>
<evidence type="ECO:0000256" key="1">
    <source>
        <dbReference type="SAM" id="Phobius"/>
    </source>
</evidence>
<dbReference type="AlphaFoldDB" id="A0A1G8CDM2"/>
<keyword evidence="1" id="KW-0472">Membrane</keyword>
<keyword evidence="3" id="KW-1185">Reference proteome</keyword>
<reference evidence="2 3" key="1">
    <citation type="submission" date="2016-10" db="EMBL/GenBank/DDBJ databases">
        <authorList>
            <person name="de Groot N.N."/>
        </authorList>
    </citation>
    <scope>NUCLEOTIDE SEQUENCE [LARGE SCALE GENOMIC DNA]</scope>
    <source>
        <strain evidence="2 3">NP_1H</strain>
    </source>
</reference>
<dbReference type="RefSeq" id="WP_090584208.1">
    <property type="nucleotide sequence ID" value="NZ_FNDT01000001.1"/>
</dbReference>
<dbReference type="STRING" id="335973.SAMN04488693_101238"/>
<dbReference type="EMBL" id="FNDT01000001">
    <property type="protein sequence ID" value="SDH43597.1"/>
    <property type="molecule type" value="Genomic_DNA"/>
</dbReference>
<keyword evidence="1" id="KW-0812">Transmembrane</keyword>
<sequence>MLASFFADTKSIIKSRMGRDETGATAVEYGIMVALIAVVIIAAVTLLGGGLKGTFEQAQCSISGKTYTAATSTAASTCL</sequence>
<feature type="transmembrane region" description="Helical" evidence="1">
    <location>
        <begin position="29"/>
        <end position="49"/>
    </location>
</feature>
<protein>
    <submittedName>
        <fullName evidence="2">Pilus assembly protein Flp/PilA</fullName>
    </submittedName>
</protein>
<dbReference type="InterPro" id="IPR007047">
    <property type="entry name" value="Flp_Fap"/>
</dbReference>
<organism evidence="2 3">
    <name type="scientific">Arthrobacter subterraneus</name>
    <dbReference type="NCBI Taxonomy" id="335973"/>
    <lineage>
        <taxon>Bacteria</taxon>
        <taxon>Bacillati</taxon>
        <taxon>Actinomycetota</taxon>
        <taxon>Actinomycetes</taxon>
        <taxon>Micrococcales</taxon>
        <taxon>Micrococcaceae</taxon>
        <taxon>Arthrobacter</taxon>
    </lineage>
</organism>
<dbReference type="OrthoDB" id="5121461at2"/>
<accession>A0A1G8CDM2</accession>
<name>A0A1G8CDM2_9MICC</name>
<dbReference type="Pfam" id="PF04964">
    <property type="entry name" value="Flp_Fap"/>
    <property type="match status" value="1"/>
</dbReference>
<dbReference type="Proteomes" id="UP000199258">
    <property type="component" value="Unassembled WGS sequence"/>
</dbReference>
<evidence type="ECO:0000313" key="3">
    <source>
        <dbReference type="Proteomes" id="UP000199258"/>
    </source>
</evidence>